<dbReference type="PANTHER" id="PTHR12835:SF5">
    <property type="entry name" value="BIOTIN--PROTEIN LIGASE"/>
    <property type="match status" value="1"/>
</dbReference>
<dbReference type="Gene3D" id="3.30.930.10">
    <property type="entry name" value="Bira Bifunctional Protein, Domain 2"/>
    <property type="match status" value="1"/>
</dbReference>
<protein>
    <recommendedName>
        <fullName evidence="3">biotin--[biotin carboxyl-carrier protein] ligase</fullName>
        <ecNumber evidence="3">6.3.4.15</ecNumber>
    </recommendedName>
</protein>
<comment type="catalytic activity">
    <reaction evidence="4">
        <text>biotin + L-lysyl-[protein] + ATP = N(6)-biotinyl-L-lysyl-[protein] + AMP + diphosphate + H(+)</text>
        <dbReference type="Rhea" id="RHEA:11756"/>
        <dbReference type="Rhea" id="RHEA-COMP:9752"/>
        <dbReference type="Rhea" id="RHEA-COMP:10505"/>
        <dbReference type="ChEBI" id="CHEBI:15378"/>
        <dbReference type="ChEBI" id="CHEBI:29969"/>
        <dbReference type="ChEBI" id="CHEBI:30616"/>
        <dbReference type="ChEBI" id="CHEBI:33019"/>
        <dbReference type="ChEBI" id="CHEBI:57586"/>
        <dbReference type="ChEBI" id="CHEBI:83144"/>
        <dbReference type="ChEBI" id="CHEBI:456215"/>
        <dbReference type="EC" id="6.3.4.15"/>
    </reaction>
</comment>
<sequence length="313" mass="32760">MQARQPAGQRFPTVPKAVAANSYKIAAMSMPTAPFALPAAAMLQSALAPRLADFGMLRWVEETGSTNADLMTLIREATPPALPWLLGAHLQIQGRGRAGRPWNAAPGAALMLSCAFPTTAAPALLPSLSLVAGIAACEALRRHAGDNAGQVLMKWPNDLQYGDAKLAGILVETARQPATGQRAVVMGMGVNLRDAAVVSQHFGRAVADWSQVSGAAPGSAEQWLDMAVQLAVDVASAWQAAVHLHETAGFQPFLDRHASMDALASRQVNVIEDGRVLLSGTAAGLDGFGRLQVRHALGMDAITVGEISVRAQA</sequence>
<dbReference type="Pfam" id="PF03099">
    <property type="entry name" value="BPL_LplA_LipB"/>
    <property type="match status" value="1"/>
</dbReference>
<accession>A0A4Q7MYT6</accession>
<evidence type="ECO:0000256" key="2">
    <source>
        <dbReference type="ARBA" id="ARBA00023267"/>
    </source>
</evidence>
<gene>
    <name evidence="7" type="ORF">EV679_0521</name>
</gene>
<dbReference type="PANTHER" id="PTHR12835">
    <property type="entry name" value="BIOTIN PROTEIN LIGASE"/>
    <property type="match status" value="1"/>
</dbReference>
<evidence type="ECO:0000313" key="8">
    <source>
        <dbReference type="Proteomes" id="UP000292039"/>
    </source>
</evidence>
<dbReference type="GO" id="GO:0004077">
    <property type="term" value="F:biotin--[biotin carboxyl-carrier protein] ligase activity"/>
    <property type="evidence" value="ECO:0007669"/>
    <property type="project" value="UniProtKB-EC"/>
</dbReference>
<feature type="domain" description="Biotin protein ligase C-terminal" evidence="5">
    <location>
        <begin position="266"/>
        <end position="310"/>
    </location>
</feature>
<dbReference type="Gene3D" id="2.30.30.100">
    <property type="match status" value="1"/>
</dbReference>
<dbReference type="InterPro" id="IPR004408">
    <property type="entry name" value="Biotin_CoA_COase_ligase"/>
</dbReference>
<proteinExistence type="predicted"/>
<dbReference type="InterPro" id="IPR004143">
    <property type="entry name" value="BPL_LPL_catalytic"/>
</dbReference>
<dbReference type="GO" id="GO:0005737">
    <property type="term" value="C:cytoplasm"/>
    <property type="evidence" value="ECO:0007669"/>
    <property type="project" value="TreeGrafter"/>
</dbReference>
<evidence type="ECO:0000313" key="7">
    <source>
        <dbReference type="EMBL" id="RZS73330.1"/>
    </source>
</evidence>
<dbReference type="EMBL" id="SGWZ01000001">
    <property type="protein sequence ID" value="RZS73330.1"/>
    <property type="molecule type" value="Genomic_DNA"/>
</dbReference>
<keyword evidence="1 7" id="KW-0436">Ligase</keyword>
<dbReference type="InterPro" id="IPR045864">
    <property type="entry name" value="aa-tRNA-synth_II/BPL/LPL"/>
</dbReference>
<evidence type="ECO:0000259" key="5">
    <source>
        <dbReference type="Pfam" id="PF02237"/>
    </source>
</evidence>
<evidence type="ECO:0000256" key="1">
    <source>
        <dbReference type="ARBA" id="ARBA00022598"/>
    </source>
</evidence>
<evidence type="ECO:0000256" key="3">
    <source>
        <dbReference type="ARBA" id="ARBA00024227"/>
    </source>
</evidence>
<name>A0A4Q7MYT6_9BURK</name>
<reference evidence="7 8" key="1">
    <citation type="submission" date="2019-02" db="EMBL/GenBank/DDBJ databases">
        <title>Genomic Encyclopedia of Type Strains, Phase IV (KMG-IV): sequencing the most valuable type-strain genomes for metagenomic binning, comparative biology and taxonomic classification.</title>
        <authorList>
            <person name="Goeker M."/>
        </authorList>
    </citation>
    <scope>NUCLEOTIDE SEQUENCE [LARGE SCALE GENOMIC DNA]</scope>
    <source>
        <strain evidence="7 8">DSM 16618</strain>
    </source>
</reference>
<dbReference type="EC" id="6.3.4.15" evidence="3"/>
<dbReference type="NCBIfam" id="TIGR00121">
    <property type="entry name" value="birA_ligase"/>
    <property type="match status" value="1"/>
</dbReference>
<evidence type="ECO:0000256" key="4">
    <source>
        <dbReference type="ARBA" id="ARBA00047846"/>
    </source>
</evidence>
<organism evidence="7 8">
    <name type="scientific">Kerstersia gyiorum</name>
    <dbReference type="NCBI Taxonomy" id="206506"/>
    <lineage>
        <taxon>Bacteria</taxon>
        <taxon>Pseudomonadati</taxon>
        <taxon>Pseudomonadota</taxon>
        <taxon>Betaproteobacteria</taxon>
        <taxon>Burkholderiales</taxon>
        <taxon>Alcaligenaceae</taxon>
        <taxon>Kerstersia</taxon>
    </lineage>
</organism>
<feature type="domain" description="BPL/LPL catalytic" evidence="6">
    <location>
        <begin position="88"/>
        <end position="191"/>
    </location>
</feature>
<keyword evidence="2" id="KW-0092">Biotin</keyword>
<dbReference type="AlphaFoldDB" id="A0A4Q7MYT6"/>
<evidence type="ECO:0000259" key="6">
    <source>
        <dbReference type="Pfam" id="PF03099"/>
    </source>
</evidence>
<dbReference type="SUPFAM" id="SSF55681">
    <property type="entry name" value="Class II aaRS and biotin synthetases"/>
    <property type="match status" value="1"/>
</dbReference>
<comment type="caution">
    <text evidence="7">The sequence shown here is derived from an EMBL/GenBank/DDBJ whole genome shotgun (WGS) entry which is preliminary data.</text>
</comment>
<dbReference type="InterPro" id="IPR003142">
    <property type="entry name" value="BPL_C"/>
</dbReference>
<dbReference type="CDD" id="cd16442">
    <property type="entry name" value="BPL"/>
    <property type="match status" value="1"/>
</dbReference>
<dbReference type="Pfam" id="PF02237">
    <property type="entry name" value="BPL_C"/>
    <property type="match status" value="1"/>
</dbReference>
<dbReference type="Proteomes" id="UP000292039">
    <property type="component" value="Unassembled WGS sequence"/>
</dbReference>